<evidence type="ECO:0000259" key="2">
    <source>
        <dbReference type="Pfam" id="PF01979"/>
    </source>
</evidence>
<sequence>MPENLKEYIKMNGYNGYFNPFKSLLHTLRLKKLFPTILICGIFTILFMQYDIHSVPYKFTQRSVGISQESYRNGVNKCNMIKHVKPDNKFKRTSNPRFVSGTKTIILKNGKILNGKGESILGDIMLKNGLIHDIGPNLTDEDAIVIDVKEKFITPGLIDMHSHVGIESWPILYANFDSNEATDPIRPYVRAQDAINPSDPGIRIVASGGVTTSLVLPGSANLMGGEGFVIKMRSVDTLSVDDMGINANIDPEKERAWRWLKMACGENIKRNYGSVGRMPSTRLGEAWLFRKLFNEARVLMQKQDDWCKAAEKLSGDEQLNSYFPEDLRLESLVALLRGDVKLNVHCYETYDIEAIIRHSLEFNFTIAALHHALDAYRITEIIKKRVKNNITIATFSDLWGYKKEAFQASTKSLKILTDAQIPQTLMFEASKANYYGLDEHLSLAAVTSVPAKALGLDHRIGQISKGYDADVVVWDSYPLDLGATPLEVYIDGIPQFNTSSLPAKSRLTSSVVLKNVAKIYVDKDHIIDTTSSTQGDISVIVKDGIVECIGINCTEPDHISSYEVIDLNGGYILPGFIAVTPSLGLSEIDVEPFTTDGIVTAVSNPNDAEKIIYAIDGLRLGGKHLEAAYKAGLLTAVTAPLSHEGVFIGVSMAFETGASSDCDPNPIVKEHAALHAQIGTAFKYSTIPTVSGQIALIRKTLIKNLKQHNIFGRAARGDIPLVVQTHSKDEIASLIRLKIQIKNNGGHLNLVILGGTEAHMLAVELSKHKIPVILIPSRPTPVSWTAQHALTGAPITNTTGIEILHANKVIVGIGVIETGRERNLIWEAGWAGINSRGVISEKDALGFISWNLEEIFGLNEKNRRLMKGNIANFVAYDGNPFDMKTRVRIVAGGGKSKILIDPQQD</sequence>
<dbReference type="Pfam" id="PF01979">
    <property type="entry name" value="Amidohydro_1"/>
    <property type="match status" value="1"/>
</dbReference>
<dbReference type="InterPro" id="IPR050138">
    <property type="entry name" value="DHOase/Allantoinase_Hydrolase"/>
</dbReference>
<dbReference type="SUPFAM" id="SSF51338">
    <property type="entry name" value="Composite domain of metallo-dependent hydrolases"/>
    <property type="match status" value="2"/>
</dbReference>
<dbReference type="GO" id="GO:0004038">
    <property type="term" value="F:allantoinase activity"/>
    <property type="evidence" value="ECO:0007669"/>
    <property type="project" value="TreeGrafter"/>
</dbReference>
<dbReference type="Proteomes" id="UP000789759">
    <property type="component" value="Unassembled WGS sequence"/>
</dbReference>
<evidence type="ECO:0000256" key="1">
    <source>
        <dbReference type="SAM" id="Phobius"/>
    </source>
</evidence>
<evidence type="ECO:0000313" key="3">
    <source>
        <dbReference type="EMBL" id="CAG8564430.1"/>
    </source>
</evidence>
<keyword evidence="1" id="KW-0812">Transmembrane</keyword>
<name>A0A9N9BFZ6_9GLOM</name>
<dbReference type="Gene3D" id="3.20.20.140">
    <property type="entry name" value="Metal-dependent hydrolases"/>
    <property type="match status" value="2"/>
</dbReference>
<keyword evidence="1" id="KW-1133">Transmembrane helix</keyword>
<feature type="domain" description="Amidohydrolase-related" evidence="2">
    <location>
        <begin position="342"/>
        <end position="493"/>
    </location>
</feature>
<keyword evidence="1" id="KW-0472">Membrane</keyword>
<keyword evidence="4" id="KW-1185">Reference proteome</keyword>
<comment type="caution">
    <text evidence="3">The sequence shown here is derived from an EMBL/GenBank/DDBJ whole genome shotgun (WGS) entry which is preliminary data.</text>
</comment>
<proteinExistence type="predicted"/>
<protein>
    <submittedName>
        <fullName evidence="3">1783_t:CDS:1</fullName>
    </submittedName>
</protein>
<dbReference type="InterPro" id="IPR011059">
    <property type="entry name" value="Metal-dep_hydrolase_composite"/>
</dbReference>
<accession>A0A9N9BFZ6</accession>
<organism evidence="3 4">
    <name type="scientific">Cetraspora pellucida</name>
    <dbReference type="NCBI Taxonomy" id="1433469"/>
    <lineage>
        <taxon>Eukaryota</taxon>
        <taxon>Fungi</taxon>
        <taxon>Fungi incertae sedis</taxon>
        <taxon>Mucoromycota</taxon>
        <taxon>Glomeromycotina</taxon>
        <taxon>Glomeromycetes</taxon>
        <taxon>Diversisporales</taxon>
        <taxon>Gigasporaceae</taxon>
        <taxon>Cetraspora</taxon>
    </lineage>
</organism>
<dbReference type="SUPFAM" id="SSF51556">
    <property type="entry name" value="Metallo-dependent hydrolases"/>
    <property type="match status" value="1"/>
</dbReference>
<reference evidence="3" key="1">
    <citation type="submission" date="2021-06" db="EMBL/GenBank/DDBJ databases">
        <authorList>
            <person name="Kallberg Y."/>
            <person name="Tangrot J."/>
            <person name="Rosling A."/>
        </authorList>
    </citation>
    <scope>NUCLEOTIDE SEQUENCE</scope>
    <source>
        <strain evidence="3">FL966</strain>
    </source>
</reference>
<feature type="transmembrane region" description="Helical" evidence="1">
    <location>
        <begin position="33"/>
        <end position="50"/>
    </location>
</feature>
<dbReference type="InterPro" id="IPR032466">
    <property type="entry name" value="Metal_Hydrolase"/>
</dbReference>
<dbReference type="PANTHER" id="PTHR43668">
    <property type="entry name" value="ALLANTOINASE"/>
    <property type="match status" value="1"/>
</dbReference>
<dbReference type="Gene3D" id="2.30.40.10">
    <property type="entry name" value="Urease, subunit C, domain 1"/>
    <property type="match status" value="1"/>
</dbReference>
<dbReference type="OrthoDB" id="10258955at2759"/>
<dbReference type="AlphaFoldDB" id="A0A9N9BFZ6"/>
<dbReference type="GO" id="GO:0005737">
    <property type="term" value="C:cytoplasm"/>
    <property type="evidence" value="ECO:0007669"/>
    <property type="project" value="TreeGrafter"/>
</dbReference>
<dbReference type="PANTHER" id="PTHR43668:SF5">
    <property type="entry name" value="AMIDOHYDROLASE 3 DOMAIN-CONTAINING PROTEIN"/>
    <property type="match status" value="1"/>
</dbReference>
<dbReference type="GO" id="GO:0006145">
    <property type="term" value="P:purine nucleobase catabolic process"/>
    <property type="evidence" value="ECO:0007669"/>
    <property type="project" value="TreeGrafter"/>
</dbReference>
<dbReference type="EMBL" id="CAJVQA010003040">
    <property type="protein sequence ID" value="CAG8564430.1"/>
    <property type="molecule type" value="Genomic_DNA"/>
</dbReference>
<dbReference type="InterPro" id="IPR006680">
    <property type="entry name" value="Amidohydro-rel"/>
</dbReference>
<gene>
    <name evidence="3" type="ORF">CPELLU_LOCUS5356</name>
</gene>
<evidence type="ECO:0000313" key="4">
    <source>
        <dbReference type="Proteomes" id="UP000789759"/>
    </source>
</evidence>